<dbReference type="RefSeq" id="WP_247419998.1">
    <property type="nucleotide sequence ID" value="NZ_JALLGW010000002.1"/>
</dbReference>
<keyword evidence="2" id="KW-1185">Reference proteome</keyword>
<reference evidence="1 2" key="1">
    <citation type="journal article" date="2019" name="Int. J. Syst. Evol. Microbiol.">
        <title>The Global Catalogue of Microorganisms (GCM) 10K type strain sequencing project: providing services to taxonomists for standard genome sequencing and annotation.</title>
        <authorList>
            <consortium name="The Broad Institute Genomics Platform"/>
            <consortium name="The Broad Institute Genome Sequencing Center for Infectious Disease"/>
            <person name="Wu L."/>
            <person name="Ma J."/>
        </authorList>
    </citation>
    <scope>NUCLEOTIDE SEQUENCE [LARGE SCALE GENOMIC DNA]</scope>
    <source>
        <strain evidence="1 2">CGMCC 1.12543</strain>
    </source>
</reference>
<dbReference type="Proteomes" id="UP001596099">
    <property type="component" value="Unassembled WGS sequence"/>
</dbReference>
<gene>
    <name evidence="1" type="ORF">ACFPYI_04390</name>
</gene>
<accession>A0ABD5RJ17</accession>
<evidence type="ECO:0000313" key="2">
    <source>
        <dbReference type="Proteomes" id="UP001596099"/>
    </source>
</evidence>
<dbReference type="AlphaFoldDB" id="A0ABD5RJ17"/>
<dbReference type="EMBL" id="JBHSQH010000001">
    <property type="protein sequence ID" value="MFC5970563.1"/>
    <property type="molecule type" value="Genomic_DNA"/>
</dbReference>
<sequence>MSDTTDTIDSRDAFTDRLAELINAAELGGVDVEGGYEVNTTPAGNRYDVEVSAVVPRRD</sequence>
<proteinExistence type="predicted"/>
<protein>
    <recommendedName>
        <fullName evidence="3">Amphi-Trp domain-containing protein</fullName>
    </recommendedName>
</protein>
<name>A0ABD5RJ17_9EURY</name>
<evidence type="ECO:0000313" key="1">
    <source>
        <dbReference type="EMBL" id="MFC5970563.1"/>
    </source>
</evidence>
<evidence type="ECO:0008006" key="3">
    <source>
        <dbReference type="Google" id="ProtNLM"/>
    </source>
</evidence>
<comment type="caution">
    <text evidence="1">The sequence shown here is derived from an EMBL/GenBank/DDBJ whole genome shotgun (WGS) entry which is preliminary data.</text>
</comment>
<organism evidence="1 2">
    <name type="scientific">Halomarina salina</name>
    <dbReference type="NCBI Taxonomy" id="1872699"/>
    <lineage>
        <taxon>Archaea</taxon>
        <taxon>Methanobacteriati</taxon>
        <taxon>Methanobacteriota</taxon>
        <taxon>Stenosarchaea group</taxon>
        <taxon>Halobacteria</taxon>
        <taxon>Halobacteriales</taxon>
        <taxon>Natronomonadaceae</taxon>
        <taxon>Halomarina</taxon>
    </lineage>
</organism>